<evidence type="ECO:0000313" key="2">
    <source>
        <dbReference type="EMBL" id="HIQ78319.1"/>
    </source>
</evidence>
<dbReference type="EMBL" id="DVGA01000037">
    <property type="protein sequence ID" value="HIQ78319.1"/>
    <property type="molecule type" value="Genomic_DNA"/>
</dbReference>
<comment type="caution">
    <text evidence="2">The sequence shown here is derived from an EMBL/GenBank/DDBJ whole genome shotgun (WGS) entry which is preliminary data.</text>
</comment>
<sequence length="170" mass="18055">MLRKYSALALYILLLCLPAAALLLYHYVNTRYYGGALGSGMADIAGMLLIGAVAVHVPEYDRAEGRFVRRGSGRKSRVLGGVYSGLCAALFAAVLIASAAYRPAYTVDEAELALEGAGYSEIAPAFKLKAPDGVNPFIEWAPVFSAVDGAGRDVDVVFHMSSGDFSELNI</sequence>
<keyword evidence="1" id="KW-0472">Membrane</keyword>
<proteinExistence type="predicted"/>
<gene>
    <name evidence="2" type="ORF">IAB77_03575</name>
</gene>
<protein>
    <submittedName>
        <fullName evidence="2">Uncharacterized protein</fullName>
    </submittedName>
</protein>
<reference evidence="2" key="2">
    <citation type="journal article" date="2021" name="PeerJ">
        <title>Extensive microbial diversity within the chicken gut microbiome revealed by metagenomics and culture.</title>
        <authorList>
            <person name="Gilroy R."/>
            <person name="Ravi A."/>
            <person name="Getino M."/>
            <person name="Pursley I."/>
            <person name="Horton D.L."/>
            <person name="Alikhan N.F."/>
            <person name="Baker D."/>
            <person name="Gharbi K."/>
            <person name="Hall N."/>
            <person name="Watson M."/>
            <person name="Adriaenssens E.M."/>
            <person name="Foster-Nyarko E."/>
            <person name="Jarju S."/>
            <person name="Secka A."/>
            <person name="Antonio M."/>
            <person name="Oren A."/>
            <person name="Chaudhuri R.R."/>
            <person name="La Ragione R."/>
            <person name="Hildebrand F."/>
            <person name="Pallen M.J."/>
        </authorList>
    </citation>
    <scope>NUCLEOTIDE SEQUENCE</scope>
    <source>
        <strain evidence="2">ChiBcolR7-354</strain>
    </source>
</reference>
<feature type="transmembrane region" description="Helical" evidence="1">
    <location>
        <begin position="78"/>
        <end position="101"/>
    </location>
</feature>
<keyword evidence="1" id="KW-0812">Transmembrane</keyword>
<dbReference type="Proteomes" id="UP000824262">
    <property type="component" value="Unassembled WGS sequence"/>
</dbReference>
<feature type="transmembrane region" description="Helical" evidence="1">
    <location>
        <begin position="37"/>
        <end position="57"/>
    </location>
</feature>
<evidence type="ECO:0000313" key="3">
    <source>
        <dbReference type="Proteomes" id="UP000824262"/>
    </source>
</evidence>
<organism evidence="2 3">
    <name type="scientific">Candidatus Scatomorpha intestinavium</name>
    <dbReference type="NCBI Taxonomy" id="2840922"/>
    <lineage>
        <taxon>Bacteria</taxon>
        <taxon>Bacillati</taxon>
        <taxon>Bacillota</taxon>
        <taxon>Clostridia</taxon>
        <taxon>Eubacteriales</taxon>
        <taxon>Candidatus Scatomorpha</taxon>
    </lineage>
</organism>
<name>A0A9D1CSS4_9FIRM</name>
<dbReference type="AlphaFoldDB" id="A0A9D1CSS4"/>
<keyword evidence="1" id="KW-1133">Transmembrane helix</keyword>
<accession>A0A9D1CSS4</accession>
<evidence type="ECO:0000256" key="1">
    <source>
        <dbReference type="SAM" id="Phobius"/>
    </source>
</evidence>
<reference evidence="2" key="1">
    <citation type="submission" date="2020-10" db="EMBL/GenBank/DDBJ databases">
        <authorList>
            <person name="Gilroy R."/>
        </authorList>
    </citation>
    <scope>NUCLEOTIDE SEQUENCE</scope>
    <source>
        <strain evidence="2">ChiBcolR7-354</strain>
    </source>
</reference>